<organism evidence="2 3">
    <name type="scientific">Aspergillus ellipticus CBS 707.79</name>
    <dbReference type="NCBI Taxonomy" id="1448320"/>
    <lineage>
        <taxon>Eukaryota</taxon>
        <taxon>Fungi</taxon>
        <taxon>Dikarya</taxon>
        <taxon>Ascomycota</taxon>
        <taxon>Pezizomycotina</taxon>
        <taxon>Eurotiomycetes</taxon>
        <taxon>Eurotiomycetidae</taxon>
        <taxon>Eurotiales</taxon>
        <taxon>Aspergillaceae</taxon>
        <taxon>Aspergillus</taxon>
        <taxon>Aspergillus subgen. Circumdati</taxon>
    </lineage>
</organism>
<dbReference type="VEuPathDB" id="FungiDB:BO71DRAFT_403678"/>
<reference evidence="2 3" key="1">
    <citation type="submission" date="2018-02" db="EMBL/GenBank/DDBJ databases">
        <title>The genomes of Aspergillus section Nigri reveals drivers in fungal speciation.</title>
        <authorList>
            <consortium name="DOE Joint Genome Institute"/>
            <person name="Vesth T.C."/>
            <person name="Nybo J."/>
            <person name="Theobald S."/>
            <person name="Brandl J."/>
            <person name="Frisvad J.C."/>
            <person name="Nielsen K.F."/>
            <person name="Lyhne E.K."/>
            <person name="Kogle M.E."/>
            <person name="Kuo A."/>
            <person name="Riley R."/>
            <person name="Clum A."/>
            <person name="Nolan M."/>
            <person name="Lipzen A."/>
            <person name="Salamov A."/>
            <person name="Henrissat B."/>
            <person name="Wiebenga A."/>
            <person name="De vries R.P."/>
            <person name="Grigoriev I.V."/>
            <person name="Mortensen U.H."/>
            <person name="Andersen M.R."/>
            <person name="Baker S.E."/>
        </authorList>
    </citation>
    <scope>NUCLEOTIDE SEQUENCE [LARGE SCALE GENOMIC DNA]</scope>
    <source>
        <strain evidence="2 3">CBS 707.79</strain>
    </source>
</reference>
<name>A0A319DKS9_9EURO</name>
<gene>
    <name evidence="2" type="ORF">BO71DRAFT_403678</name>
</gene>
<protein>
    <submittedName>
        <fullName evidence="2">Uncharacterized protein</fullName>
    </submittedName>
</protein>
<feature type="region of interest" description="Disordered" evidence="1">
    <location>
        <begin position="1"/>
        <end position="71"/>
    </location>
</feature>
<accession>A0A319DKS9</accession>
<proteinExistence type="predicted"/>
<dbReference type="AlphaFoldDB" id="A0A319DKS9"/>
<dbReference type="Proteomes" id="UP000247810">
    <property type="component" value="Unassembled WGS sequence"/>
</dbReference>
<feature type="compositionally biased region" description="Low complexity" evidence="1">
    <location>
        <begin position="11"/>
        <end position="31"/>
    </location>
</feature>
<evidence type="ECO:0000313" key="3">
    <source>
        <dbReference type="Proteomes" id="UP000247810"/>
    </source>
</evidence>
<feature type="compositionally biased region" description="Low complexity" evidence="1">
    <location>
        <begin position="45"/>
        <end position="57"/>
    </location>
</feature>
<dbReference type="EMBL" id="KZ826075">
    <property type="protein sequence ID" value="PYH88658.1"/>
    <property type="molecule type" value="Genomic_DNA"/>
</dbReference>
<evidence type="ECO:0000256" key="1">
    <source>
        <dbReference type="SAM" id="MobiDB-lite"/>
    </source>
</evidence>
<keyword evidence="3" id="KW-1185">Reference proteome</keyword>
<evidence type="ECO:0000313" key="2">
    <source>
        <dbReference type="EMBL" id="PYH88658.1"/>
    </source>
</evidence>
<sequence length="138" mass="14952">MIVIPPYPSLAQTQTQTQTQTQAQAQAQAQAHLPNPAIRHPPFESSQVKSSKSSKSSHLTSTQVASDRSGLSCLPASFPSSLYNSSFGRFRSSSFLLTPSLPLFSLTHVQGYVRYGSTRFTYGVVDRLIDLSADLSAT</sequence>